<dbReference type="EMBL" id="VSSQ01080325">
    <property type="protein sequence ID" value="MPN29570.1"/>
    <property type="molecule type" value="Genomic_DNA"/>
</dbReference>
<comment type="caution">
    <text evidence="1">The sequence shown here is derived from an EMBL/GenBank/DDBJ whole genome shotgun (WGS) entry which is preliminary data.</text>
</comment>
<proteinExistence type="predicted"/>
<accession>A0A645GTF2</accession>
<protein>
    <submittedName>
        <fullName evidence="1">Uncharacterized protein</fullName>
    </submittedName>
</protein>
<reference evidence="1" key="1">
    <citation type="submission" date="2019-08" db="EMBL/GenBank/DDBJ databases">
        <authorList>
            <person name="Kucharzyk K."/>
            <person name="Murdoch R.W."/>
            <person name="Higgins S."/>
            <person name="Loffler F."/>
        </authorList>
    </citation>
    <scope>NUCLEOTIDE SEQUENCE</scope>
</reference>
<dbReference type="AlphaFoldDB" id="A0A645GTF2"/>
<gene>
    <name evidence="1" type="ORF">SDC9_177023</name>
</gene>
<sequence>MVFLPPEVIAWSRNEVIWFERSRIRPIHFNAPEPKRQFLNRISGQNVIWPNLVFRISRNNISCWAVKSKTKPGLETRLYNAPFTNIFTDHRFCPPTRFHEIRDENMVDFARKAVDIFFRGHFSHLYGDMLNSITYPRGRDRFWEKMVKDLEHGKCTSFPNRYLVPSNMNLRSILS</sequence>
<evidence type="ECO:0000313" key="1">
    <source>
        <dbReference type="EMBL" id="MPN29570.1"/>
    </source>
</evidence>
<organism evidence="1">
    <name type="scientific">bioreactor metagenome</name>
    <dbReference type="NCBI Taxonomy" id="1076179"/>
    <lineage>
        <taxon>unclassified sequences</taxon>
        <taxon>metagenomes</taxon>
        <taxon>ecological metagenomes</taxon>
    </lineage>
</organism>
<dbReference type="Pfam" id="PF14460">
    <property type="entry name" value="Prok-E2_D"/>
    <property type="match status" value="1"/>
</dbReference>
<dbReference type="InterPro" id="IPR032787">
    <property type="entry name" value="Prok-E2_D"/>
</dbReference>
<name>A0A645GTF2_9ZZZZ</name>